<dbReference type="SUPFAM" id="SSF52218">
    <property type="entry name" value="Flavoproteins"/>
    <property type="match status" value="1"/>
</dbReference>
<dbReference type="OrthoDB" id="1797739at2"/>
<dbReference type="RefSeq" id="WP_120472410.1">
    <property type="nucleotide sequence ID" value="NZ_RAYQ01000053.1"/>
</dbReference>
<reference evidence="1 2" key="1">
    <citation type="submission" date="2018-09" db="EMBL/GenBank/DDBJ databases">
        <title>Murine metabolic-syndrome-specific gut microbial biobank.</title>
        <authorList>
            <person name="Liu C."/>
        </authorList>
    </citation>
    <scope>NUCLEOTIDE SEQUENCE [LARGE SCALE GENOMIC DNA]</scope>
    <source>
        <strain evidence="1 2">0.1xD8-82</strain>
    </source>
</reference>
<evidence type="ECO:0000313" key="2">
    <source>
        <dbReference type="Proteomes" id="UP000280696"/>
    </source>
</evidence>
<accession>A0A3A9AHK5</accession>
<keyword evidence="2" id="KW-1185">Reference proteome</keyword>
<evidence type="ECO:0000313" key="1">
    <source>
        <dbReference type="EMBL" id="RKI86933.1"/>
    </source>
</evidence>
<dbReference type="Proteomes" id="UP000280696">
    <property type="component" value="Unassembled WGS sequence"/>
</dbReference>
<dbReference type="InterPro" id="IPR029039">
    <property type="entry name" value="Flavoprotein-like_sf"/>
</dbReference>
<name>A0A3A9AHK5_9FIRM</name>
<proteinExistence type="predicted"/>
<protein>
    <recommendedName>
        <fullName evidence="3">Flavodoxin family protein</fullName>
    </recommendedName>
</protein>
<sequence>MDLLMISCTPRVKEKSNTDKILDEFKKGYELCGNTTETLYLYKRNEWEIIRKKFYENDNILFALPLYVECIPGIMAEFLETLKPKQNSNTKIGFLLQGGFVEASQLRCCESYLETLPSLLGCEYSGTLLKGGMFAVSFIGSKMRKQMTEPFYNMGKYYAQNNYFHKEVVNDFAKPEYFSKKEIFLYNVVSPVNKLFMKVFAKKLGCKVSLNNKPYQNYIKR</sequence>
<comment type="caution">
    <text evidence="1">The sequence shown here is derived from an EMBL/GenBank/DDBJ whole genome shotgun (WGS) entry which is preliminary data.</text>
</comment>
<gene>
    <name evidence="1" type="ORF">D7V94_22025</name>
</gene>
<evidence type="ECO:0008006" key="3">
    <source>
        <dbReference type="Google" id="ProtNLM"/>
    </source>
</evidence>
<organism evidence="1 2">
    <name type="scientific">Parablautia intestinalis</name>
    <dbReference type="NCBI Taxonomy" id="2320100"/>
    <lineage>
        <taxon>Bacteria</taxon>
        <taxon>Bacillati</taxon>
        <taxon>Bacillota</taxon>
        <taxon>Clostridia</taxon>
        <taxon>Lachnospirales</taxon>
        <taxon>Lachnospiraceae</taxon>
        <taxon>Parablautia</taxon>
    </lineage>
</organism>
<dbReference type="Gene3D" id="3.40.50.360">
    <property type="match status" value="1"/>
</dbReference>
<dbReference type="EMBL" id="RAYQ01000053">
    <property type="protein sequence ID" value="RKI86933.1"/>
    <property type="molecule type" value="Genomic_DNA"/>
</dbReference>
<dbReference type="AlphaFoldDB" id="A0A3A9AHK5"/>